<dbReference type="STRING" id="452638.Pnec_0380"/>
<evidence type="ECO:0000256" key="3">
    <source>
        <dbReference type="ARBA" id="ARBA00013252"/>
    </source>
</evidence>
<proteinExistence type="inferred from homology"/>
<dbReference type="GO" id="GO:0006729">
    <property type="term" value="P:tetrahydrobiopterin biosynthetic process"/>
    <property type="evidence" value="ECO:0007669"/>
    <property type="project" value="InterPro"/>
</dbReference>
<comment type="similarity">
    <text evidence="2">Belongs to the pterin-4-alpha-carbinolamine dehydratase family.</text>
</comment>
<accession>B1XTI6</accession>
<dbReference type="eggNOG" id="COG2154">
    <property type="taxonomic scope" value="Bacteria"/>
</dbReference>
<reference evidence="5" key="1">
    <citation type="submission" date="2008-03" db="EMBL/GenBank/DDBJ databases">
        <title>Complete sequence of Polynucleobacter necessarius STIR1.</title>
        <authorList>
            <consortium name="US DOE Joint Genome Institute"/>
            <person name="Copeland A."/>
            <person name="Lucas S."/>
            <person name="Lapidus A."/>
            <person name="Barry K."/>
            <person name="Detter J.C."/>
            <person name="Glavina del Rio T."/>
            <person name="Hammon N."/>
            <person name="Israni S."/>
            <person name="Dalin E."/>
            <person name="Tice H."/>
            <person name="Pitluck S."/>
            <person name="Chain P."/>
            <person name="Malfatti S."/>
            <person name="Shin M."/>
            <person name="Vergez L."/>
            <person name="Schmutz J."/>
            <person name="Larimer F."/>
            <person name="Land M."/>
            <person name="Hauser L."/>
            <person name="Kyrpides N."/>
            <person name="Kim E."/>
            <person name="Hahn M."/>
            <person name="Richardson P."/>
        </authorList>
    </citation>
    <scope>NUCLEOTIDE SEQUENCE [LARGE SCALE GENOMIC DNA]</scope>
    <source>
        <strain evidence="5">STIR1</strain>
    </source>
</reference>
<dbReference type="GO" id="GO:0008124">
    <property type="term" value="F:4-alpha-hydroxytetrahydrobiopterin dehydratase activity"/>
    <property type="evidence" value="ECO:0007669"/>
    <property type="project" value="UniProtKB-EC"/>
</dbReference>
<dbReference type="PANTHER" id="PTHR12599">
    <property type="entry name" value="PTERIN-4-ALPHA-CARBINOLAMINE DEHYDRATASE"/>
    <property type="match status" value="1"/>
</dbReference>
<dbReference type="Gene3D" id="3.30.1360.20">
    <property type="entry name" value="Transcriptional coactivator/pterin dehydratase"/>
    <property type="match status" value="1"/>
</dbReference>
<dbReference type="EC" id="4.2.1.96" evidence="3"/>
<gene>
    <name evidence="5" type="ordered locus">Pnec_0380</name>
</gene>
<organism evidence="5">
    <name type="scientific">Polynucleobacter necessarius subsp. necessarius (strain STIR1)</name>
    <dbReference type="NCBI Taxonomy" id="452638"/>
    <lineage>
        <taxon>Bacteria</taxon>
        <taxon>Pseudomonadati</taxon>
        <taxon>Pseudomonadota</taxon>
        <taxon>Betaproteobacteria</taxon>
        <taxon>Burkholderiales</taxon>
        <taxon>Burkholderiaceae</taxon>
        <taxon>Polynucleobacter</taxon>
    </lineage>
</organism>
<keyword evidence="4" id="KW-0456">Lyase</keyword>
<evidence type="ECO:0000313" key="5">
    <source>
        <dbReference type="EMBL" id="ACB43663.1"/>
    </source>
</evidence>
<evidence type="ECO:0000256" key="1">
    <source>
        <dbReference type="ARBA" id="ARBA00001554"/>
    </source>
</evidence>
<dbReference type="Pfam" id="PF01329">
    <property type="entry name" value="Pterin_4a"/>
    <property type="match status" value="1"/>
</dbReference>
<evidence type="ECO:0000256" key="2">
    <source>
        <dbReference type="ARBA" id="ARBA00006472"/>
    </source>
</evidence>
<dbReference type="InterPro" id="IPR001533">
    <property type="entry name" value="Pterin_deHydtase"/>
</dbReference>
<dbReference type="KEGG" id="pne:Pnec_0380"/>
<dbReference type="AlphaFoldDB" id="B1XTI6"/>
<dbReference type="PANTHER" id="PTHR12599:SF0">
    <property type="entry name" value="PTERIN-4-ALPHA-CARBINOLAMINE DEHYDRATASE"/>
    <property type="match status" value="1"/>
</dbReference>
<sequence>MIVDGFDLEIEIPLWALEGDGKVIKRDFAFKNFEKAFQFMILCAKYAEELDHHPDWGNSWNKVLVSLTTHSAGTLTKLDIQLAKAMDAFAIQVNQS</sequence>
<name>B1XTI6_POLNS</name>
<comment type="catalytic activity">
    <reaction evidence="1">
        <text>(4aS,6R)-4a-hydroxy-L-erythro-5,6,7,8-tetrahydrobiopterin = (6R)-L-erythro-6,7-dihydrobiopterin + H2O</text>
        <dbReference type="Rhea" id="RHEA:11920"/>
        <dbReference type="ChEBI" id="CHEBI:15377"/>
        <dbReference type="ChEBI" id="CHEBI:15642"/>
        <dbReference type="ChEBI" id="CHEBI:43120"/>
        <dbReference type="EC" id="4.2.1.96"/>
    </reaction>
</comment>
<protein>
    <recommendedName>
        <fullName evidence="3">4a-hydroxytetrahydrobiopterin dehydratase</fullName>
        <ecNumber evidence="3">4.2.1.96</ecNumber>
    </recommendedName>
</protein>
<dbReference type="HOGENOM" id="CLU_081974_4_5_4"/>
<dbReference type="SUPFAM" id="SSF55248">
    <property type="entry name" value="PCD-like"/>
    <property type="match status" value="1"/>
</dbReference>
<evidence type="ECO:0000256" key="4">
    <source>
        <dbReference type="ARBA" id="ARBA00023239"/>
    </source>
</evidence>
<dbReference type="EMBL" id="CP001010">
    <property type="protein sequence ID" value="ACB43663.1"/>
    <property type="molecule type" value="Genomic_DNA"/>
</dbReference>
<dbReference type="InterPro" id="IPR036428">
    <property type="entry name" value="PCD_sf"/>
</dbReference>